<dbReference type="PIRSF" id="PIRSF002825">
    <property type="entry name" value="CfbpA"/>
    <property type="match status" value="1"/>
</dbReference>
<evidence type="ECO:0000256" key="2">
    <source>
        <dbReference type="ARBA" id="ARBA00022729"/>
    </source>
</evidence>
<name>A0A1W1D7V4_9ZZZZ</name>
<comment type="similarity">
    <text evidence="1">Belongs to the bacterial solute-binding protein 1 family.</text>
</comment>
<proteinExistence type="inferred from homology"/>
<dbReference type="AlphaFoldDB" id="A0A1W1D7V4"/>
<evidence type="ECO:0000313" key="3">
    <source>
        <dbReference type="EMBL" id="SFV76664.1"/>
    </source>
</evidence>
<gene>
    <name evidence="3" type="ORF">MNB_SUP05-4-339</name>
</gene>
<dbReference type="Gene3D" id="3.40.190.10">
    <property type="entry name" value="Periplasmic binding protein-like II"/>
    <property type="match status" value="2"/>
</dbReference>
<dbReference type="PANTHER" id="PTHR30006:SF15">
    <property type="entry name" value="IRON-UTILIZATION PERIPLASMIC PROTEIN"/>
    <property type="match status" value="1"/>
</dbReference>
<dbReference type="GO" id="GO:0030288">
    <property type="term" value="C:outer membrane-bounded periplasmic space"/>
    <property type="evidence" value="ECO:0007669"/>
    <property type="project" value="TreeGrafter"/>
</dbReference>
<protein>
    <submittedName>
        <fullName evidence="3">Ferric iron ABC transporter, iron-binding protein</fullName>
    </submittedName>
</protein>
<organism evidence="3">
    <name type="scientific">hydrothermal vent metagenome</name>
    <dbReference type="NCBI Taxonomy" id="652676"/>
    <lineage>
        <taxon>unclassified sequences</taxon>
        <taxon>metagenomes</taxon>
        <taxon>ecological metagenomes</taxon>
    </lineage>
</organism>
<dbReference type="Pfam" id="PF01547">
    <property type="entry name" value="SBP_bac_1"/>
    <property type="match status" value="1"/>
</dbReference>
<dbReference type="SUPFAM" id="SSF53850">
    <property type="entry name" value="Periplasmic binding protein-like II"/>
    <property type="match status" value="1"/>
</dbReference>
<accession>A0A1W1D7V4</accession>
<reference evidence="3" key="1">
    <citation type="submission" date="2016-10" db="EMBL/GenBank/DDBJ databases">
        <authorList>
            <person name="de Groot N.N."/>
        </authorList>
    </citation>
    <scope>NUCLEOTIDE SEQUENCE</scope>
</reference>
<keyword evidence="2" id="KW-0732">Signal</keyword>
<dbReference type="EMBL" id="FPHR01000006">
    <property type="protein sequence ID" value="SFV76664.1"/>
    <property type="molecule type" value="Genomic_DNA"/>
</dbReference>
<evidence type="ECO:0000256" key="1">
    <source>
        <dbReference type="ARBA" id="ARBA00008520"/>
    </source>
</evidence>
<sequence length="348" mass="38178">MNVKKIISSMIVFSALTVSSITSVQAINGSSEAQAVSVESVTVYSSRKEHLIKPLFEAFTKDTGIKVEYLTGKGGALIERLKLEGDNTQADMFMTVDAGNLWYAGSQDLFQSVQTETIKSNIPAHLRDPKGLWTGLSVRARTIVYSTDRVKEQDLSTYANLATDQWKDRLCLRTSKKVYSKSLVASMIYNQGEDKTGDIISGWVNNLSATPNAKDSHVMNSILAGQCDVGIVNTYYFGRLIAKTPDSPLKLFWANQDTTGVHVNVSGAGVTKHASNKEGAVQLLEWLSSAKAQVIYGSLNKEYPANQKVASDDVVSEWGSFKQDEMNLSQAGLLQARAVRLMQIKGYR</sequence>
<dbReference type="InterPro" id="IPR006059">
    <property type="entry name" value="SBP"/>
</dbReference>
<dbReference type="InterPro" id="IPR026045">
    <property type="entry name" value="Ferric-bd"/>
</dbReference>
<dbReference type="PANTHER" id="PTHR30006">
    <property type="entry name" value="THIAMINE-BINDING PERIPLASMIC PROTEIN-RELATED"/>
    <property type="match status" value="1"/>
</dbReference>